<dbReference type="OMA" id="WQYCSEW"/>
<evidence type="ECO:0000256" key="6">
    <source>
        <dbReference type="SAM" id="SignalP"/>
    </source>
</evidence>
<evidence type="ECO:0000256" key="5">
    <source>
        <dbReference type="ARBA" id="ARBA00023180"/>
    </source>
</evidence>
<evidence type="ECO:0000256" key="2">
    <source>
        <dbReference type="ARBA" id="ARBA00022670"/>
    </source>
</evidence>
<dbReference type="Gene3D" id="3.40.50.1820">
    <property type="entry name" value="alpha/beta hydrolase"/>
    <property type="match status" value="2"/>
</dbReference>
<evidence type="ECO:0008006" key="9">
    <source>
        <dbReference type="Google" id="ProtNLM"/>
    </source>
</evidence>
<evidence type="ECO:0000256" key="3">
    <source>
        <dbReference type="ARBA" id="ARBA00022729"/>
    </source>
</evidence>
<dbReference type="InterPro" id="IPR008758">
    <property type="entry name" value="Peptidase_S28"/>
</dbReference>
<dbReference type="Pfam" id="PF05577">
    <property type="entry name" value="Peptidase_S28"/>
    <property type="match status" value="1"/>
</dbReference>
<keyword evidence="8" id="KW-1185">Reference proteome</keyword>
<dbReference type="GO" id="GO:0008239">
    <property type="term" value="F:dipeptidyl-peptidase activity"/>
    <property type="evidence" value="ECO:0007669"/>
    <property type="project" value="TreeGrafter"/>
</dbReference>
<dbReference type="GO" id="GO:0006508">
    <property type="term" value="P:proteolysis"/>
    <property type="evidence" value="ECO:0007669"/>
    <property type="project" value="UniProtKB-KW"/>
</dbReference>
<sequence>MVSRAGFASLLGASFLLLLLRGAEPLGFSHRPMTAGDELSAAPSRYLTREERWMSQRLDHFSPTDHRQFNQRYFEFLDYHDDPTGPVFLRICGESSCDGLPNDYLAVIAKKFGAAVVTPEHRYYGKSSPFDSLTTDNLRFLSSKQALFDLAVFRQYYQVGQEKLNSQYNRSAGFDNPWFVFGVSYSGALSAWFRLKFPHLTCGSLASSGVVLAVYNFTDFDKQVGESAGPQCKAALQEITRLVDEQLRLDSHSVKALFGADSLTANFMWPNQLVFSNFTIFTSLPICFLYMQLKNDGDFLFLLADAAATTFQYGNPDALCSPLANAKKKGESLVETYAHFVKDYFIKKLGTTVSSYDQEYLKETTPDDSSSRLWWFQVCSEVAYFQVAPKNDSVRSAQLNTRYNLDLCKNVYGEGVYPDVFMTNLYYGGTSIAASKIVFTNGSQDPWRHASKQNSSEDRKVLIYCTLSSLGDSSNCTSPEAVNTVRKQIVKHIDLWLSQCHEPTRSGSGTPSHSMAKLCSDHELPFTPLWLREVARLPSGSSHR</sequence>
<dbReference type="InterPro" id="IPR029058">
    <property type="entry name" value="AB_hydrolase_fold"/>
</dbReference>
<keyword evidence="2" id="KW-0645">Protease</keyword>
<evidence type="ECO:0000313" key="8">
    <source>
        <dbReference type="Proteomes" id="UP000324705"/>
    </source>
</evidence>
<keyword evidence="5" id="KW-0325">Glycoprotein</keyword>
<keyword evidence="3 6" id="KW-0732">Signal</keyword>
<evidence type="ECO:0000313" key="7">
    <source>
        <dbReference type="EMBL" id="VAH05159.1"/>
    </source>
</evidence>
<dbReference type="Proteomes" id="UP000324705">
    <property type="component" value="Chromosome 1A"/>
</dbReference>
<name>A0A9R0Q8D3_TRITD</name>
<organism evidence="7 8">
    <name type="scientific">Triticum turgidum subsp. durum</name>
    <name type="common">Durum wheat</name>
    <name type="synonym">Triticum durum</name>
    <dbReference type="NCBI Taxonomy" id="4567"/>
    <lineage>
        <taxon>Eukaryota</taxon>
        <taxon>Viridiplantae</taxon>
        <taxon>Streptophyta</taxon>
        <taxon>Embryophyta</taxon>
        <taxon>Tracheophyta</taxon>
        <taxon>Spermatophyta</taxon>
        <taxon>Magnoliopsida</taxon>
        <taxon>Liliopsida</taxon>
        <taxon>Poales</taxon>
        <taxon>Poaceae</taxon>
        <taxon>BOP clade</taxon>
        <taxon>Pooideae</taxon>
        <taxon>Triticodae</taxon>
        <taxon>Triticeae</taxon>
        <taxon>Triticinae</taxon>
        <taxon>Triticum</taxon>
    </lineage>
</organism>
<dbReference type="GO" id="GO:0070008">
    <property type="term" value="F:serine-type exopeptidase activity"/>
    <property type="evidence" value="ECO:0007669"/>
    <property type="project" value="InterPro"/>
</dbReference>
<gene>
    <name evidence="7" type="ORF">TRITD_1Av1G116390</name>
</gene>
<keyword evidence="4" id="KW-0378">Hydrolase</keyword>
<evidence type="ECO:0000256" key="4">
    <source>
        <dbReference type="ARBA" id="ARBA00022801"/>
    </source>
</evidence>
<evidence type="ECO:0000256" key="1">
    <source>
        <dbReference type="ARBA" id="ARBA00011079"/>
    </source>
</evidence>
<accession>A0A9R0Q8D3</accession>
<dbReference type="PANTHER" id="PTHR11010">
    <property type="entry name" value="PROTEASE S28 PRO-X CARBOXYPEPTIDASE-RELATED"/>
    <property type="match status" value="1"/>
</dbReference>
<proteinExistence type="inferred from homology"/>
<dbReference type="GO" id="GO:0005773">
    <property type="term" value="C:vacuole"/>
    <property type="evidence" value="ECO:0007669"/>
    <property type="project" value="TreeGrafter"/>
</dbReference>
<dbReference type="SUPFAM" id="SSF53474">
    <property type="entry name" value="alpha/beta-Hydrolases"/>
    <property type="match status" value="1"/>
</dbReference>
<protein>
    <recommendedName>
        <fullName evidence="9">Serine protease EDA2</fullName>
    </recommendedName>
</protein>
<dbReference type="AlphaFoldDB" id="A0A9R0Q8D3"/>
<dbReference type="Gramene" id="TRITD1Av1G116390.6">
    <property type="protein sequence ID" value="TRITD1Av1G116390.6"/>
    <property type="gene ID" value="TRITD1Av1G116390"/>
</dbReference>
<feature type="signal peptide" evidence="6">
    <location>
        <begin position="1"/>
        <end position="25"/>
    </location>
</feature>
<reference evidence="7 8" key="1">
    <citation type="submission" date="2017-09" db="EMBL/GenBank/DDBJ databases">
        <authorList>
            <consortium name="International Durum Wheat Genome Sequencing Consortium (IDWGSC)"/>
            <person name="Milanesi L."/>
        </authorList>
    </citation>
    <scope>NUCLEOTIDE SEQUENCE [LARGE SCALE GENOMIC DNA]</scope>
    <source>
        <strain evidence="8">cv. Svevo</strain>
    </source>
</reference>
<dbReference type="EMBL" id="LT934111">
    <property type="protein sequence ID" value="VAH05159.1"/>
    <property type="molecule type" value="Genomic_DNA"/>
</dbReference>
<comment type="similarity">
    <text evidence="1">Belongs to the peptidase S28 family.</text>
</comment>
<dbReference type="PANTHER" id="PTHR11010:SF75">
    <property type="entry name" value="OS10G0511600 PROTEIN"/>
    <property type="match status" value="1"/>
</dbReference>
<feature type="chain" id="PRO_5040195032" description="Serine protease EDA2" evidence="6">
    <location>
        <begin position="26"/>
        <end position="544"/>
    </location>
</feature>